<proteinExistence type="predicted"/>
<name>A0A074JR23_9RHOB</name>
<evidence type="ECO:0000313" key="3">
    <source>
        <dbReference type="EMBL" id="KEO58365.1"/>
    </source>
</evidence>
<dbReference type="InterPro" id="IPR036812">
    <property type="entry name" value="NAD(P)_OxRdtase_dom_sf"/>
</dbReference>
<accession>A0A074JR23</accession>
<dbReference type="GO" id="GO:0005829">
    <property type="term" value="C:cytosol"/>
    <property type="evidence" value="ECO:0007669"/>
    <property type="project" value="TreeGrafter"/>
</dbReference>
<dbReference type="InterPro" id="IPR050523">
    <property type="entry name" value="AKR_Detox_Biosynth"/>
</dbReference>
<evidence type="ECO:0000256" key="1">
    <source>
        <dbReference type="ARBA" id="ARBA00023002"/>
    </source>
</evidence>
<dbReference type="Pfam" id="PF00248">
    <property type="entry name" value="Aldo_ket_red"/>
    <property type="match status" value="1"/>
</dbReference>
<dbReference type="PANTHER" id="PTHR43364:SF4">
    <property type="entry name" value="NAD(P)-LINKED OXIDOREDUCTASE SUPERFAMILY PROTEIN"/>
    <property type="match status" value="1"/>
</dbReference>
<protein>
    <recommendedName>
        <fullName evidence="2">NADP-dependent oxidoreductase domain-containing protein</fullName>
    </recommendedName>
</protein>
<dbReference type="STRING" id="1353528.DT23_16590"/>
<dbReference type="SUPFAM" id="SSF51430">
    <property type="entry name" value="NAD(P)-linked oxidoreductase"/>
    <property type="match status" value="1"/>
</dbReference>
<dbReference type="PANTHER" id="PTHR43364">
    <property type="entry name" value="NADH-SPECIFIC METHYLGLYOXAL REDUCTASE-RELATED"/>
    <property type="match status" value="1"/>
</dbReference>
<dbReference type="eggNOG" id="COG0667">
    <property type="taxonomic scope" value="Bacteria"/>
</dbReference>
<dbReference type="Proteomes" id="UP000027471">
    <property type="component" value="Unassembled WGS sequence"/>
</dbReference>
<dbReference type="InterPro" id="IPR018170">
    <property type="entry name" value="Aldo/ket_reductase_CS"/>
</dbReference>
<organism evidence="3 4">
    <name type="scientific">Thioclava indica</name>
    <dbReference type="NCBI Taxonomy" id="1353528"/>
    <lineage>
        <taxon>Bacteria</taxon>
        <taxon>Pseudomonadati</taxon>
        <taxon>Pseudomonadota</taxon>
        <taxon>Alphaproteobacteria</taxon>
        <taxon>Rhodobacterales</taxon>
        <taxon>Paracoccaceae</taxon>
        <taxon>Thioclava</taxon>
    </lineage>
</organism>
<comment type="caution">
    <text evidence="3">The sequence shown here is derived from an EMBL/GenBank/DDBJ whole genome shotgun (WGS) entry which is preliminary data.</text>
</comment>
<sequence length="331" mass="35782">MLCKLGFQFVRQPFGSYFESPSMPQITTLDATPVSRFAFGAMQFGSGADEAASKDMFATCRSAGINHFDTAYGYGDGASETMLSGMIATDRDSLLIATKFGGDGDASKANLAAQFDVSRRRLKLDVIDVLYMHRFDPHTDLHETMEALAVLKQAGQIRYVGLSNFAAWQVMKAVAVAARFDLTIDIIQPMYSLLKRQAEVELLPMAADQAIAVASYSPLGAGLLTGKYQRGETGRLAQNTVYKSRYREGWMLETAAGLTDLAAEIGTDPATLAVAWVAAHPAAPMPIISGRTSQQLRPSLAALQFDMTPEIHARISALSPEPPPATDRSET</sequence>
<dbReference type="AlphaFoldDB" id="A0A074JR23"/>
<dbReference type="Gene3D" id="3.20.20.100">
    <property type="entry name" value="NADP-dependent oxidoreductase domain"/>
    <property type="match status" value="1"/>
</dbReference>
<feature type="domain" description="NADP-dependent oxidoreductase" evidence="2">
    <location>
        <begin position="38"/>
        <end position="318"/>
    </location>
</feature>
<gene>
    <name evidence="3" type="ORF">DT23_16590</name>
</gene>
<keyword evidence="4" id="KW-1185">Reference proteome</keyword>
<dbReference type="EMBL" id="AUNB01000035">
    <property type="protein sequence ID" value="KEO58365.1"/>
    <property type="molecule type" value="Genomic_DNA"/>
</dbReference>
<dbReference type="InterPro" id="IPR023210">
    <property type="entry name" value="NADP_OxRdtase_dom"/>
</dbReference>
<reference evidence="3" key="1">
    <citation type="journal article" date="2015" name="Antonie Van Leeuwenhoek">
        <title>Thioclava indica sp. nov., isolated from surface seawater of the Indian Ocean.</title>
        <authorList>
            <person name="Liu Y."/>
            <person name="Lai Q."/>
            <person name="Du J."/>
            <person name="Xu H."/>
            <person name="Jiang L."/>
            <person name="Shao Z."/>
        </authorList>
    </citation>
    <scope>NUCLEOTIDE SEQUENCE [LARGE SCALE GENOMIC DNA]</scope>
    <source>
        <strain evidence="3">DT23-4</strain>
    </source>
</reference>
<dbReference type="GO" id="GO:0016491">
    <property type="term" value="F:oxidoreductase activity"/>
    <property type="evidence" value="ECO:0007669"/>
    <property type="project" value="UniProtKB-KW"/>
</dbReference>
<keyword evidence="1" id="KW-0560">Oxidoreductase</keyword>
<evidence type="ECO:0000259" key="2">
    <source>
        <dbReference type="Pfam" id="PF00248"/>
    </source>
</evidence>
<evidence type="ECO:0000313" key="4">
    <source>
        <dbReference type="Proteomes" id="UP000027471"/>
    </source>
</evidence>
<dbReference type="PROSITE" id="PS00062">
    <property type="entry name" value="ALDOKETO_REDUCTASE_2"/>
    <property type="match status" value="1"/>
</dbReference>